<evidence type="ECO:0000313" key="2">
    <source>
        <dbReference type="EMBL" id="CAD6998422.1"/>
    </source>
</evidence>
<reference evidence="2" key="1">
    <citation type="submission" date="2020-11" db="EMBL/GenBank/DDBJ databases">
        <authorList>
            <person name="Whitehead M."/>
        </authorList>
    </citation>
    <scope>NUCLEOTIDE SEQUENCE</scope>
    <source>
        <strain evidence="2">EGII</strain>
    </source>
</reference>
<evidence type="ECO:0000256" key="1">
    <source>
        <dbReference type="SAM" id="MobiDB-lite"/>
    </source>
</evidence>
<dbReference type="AlphaFoldDB" id="A0A811UGT0"/>
<comment type="caution">
    <text evidence="2">The sequence shown here is derived from an EMBL/GenBank/DDBJ whole genome shotgun (WGS) entry which is preliminary data.</text>
</comment>
<accession>A0A811UGT0</accession>
<organism evidence="2 3">
    <name type="scientific">Ceratitis capitata</name>
    <name type="common">Mediterranean fruit fly</name>
    <name type="synonym">Tephritis capitata</name>
    <dbReference type="NCBI Taxonomy" id="7213"/>
    <lineage>
        <taxon>Eukaryota</taxon>
        <taxon>Metazoa</taxon>
        <taxon>Ecdysozoa</taxon>
        <taxon>Arthropoda</taxon>
        <taxon>Hexapoda</taxon>
        <taxon>Insecta</taxon>
        <taxon>Pterygota</taxon>
        <taxon>Neoptera</taxon>
        <taxon>Endopterygota</taxon>
        <taxon>Diptera</taxon>
        <taxon>Brachycera</taxon>
        <taxon>Muscomorpha</taxon>
        <taxon>Tephritoidea</taxon>
        <taxon>Tephritidae</taxon>
        <taxon>Ceratitis</taxon>
        <taxon>Ceratitis</taxon>
    </lineage>
</organism>
<feature type="region of interest" description="Disordered" evidence="1">
    <location>
        <begin position="86"/>
        <end position="113"/>
    </location>
</feature>
<keyword evidence="3" id="KW-1185">Reference proteome</keyword>
<dbReference type="EMBL" id="CAJHJT010000012">
    <property type="protein sequence ID" value="CAD6998422.1"/>
    <property type="molecule type" value="Genomic_DNA"/>
</dbReference>
<gene>
    <name evidence="2" type="ORF">CCAP1982_LOCUS7022</name>
</gene>
<name>A0A811UGT0_CERCA</name>
<evidence type="ECO:0000313" key="3">
    <source>
        <dbReference type="Proteomes" id="UP000606786"/>
    </source>
</evidence>
<dbReference type="OrthoDB" id="66620at2759"/>
<proteinExistence type="predicted"/>
<sequence>MMDCGRSAACVDTNARNFCKNNGNAKPEQHTGIQAEVRKSKLDYSNSMSPMTKRISRTSSADYEFAETGNAALSVVEVVDSCRTAQPPLFDREPSAATSTTKLPHGSEKQFNR</sequence>
<dbReference type="Proteomes" id="UP000606786">
    <property type="component" value="Unassembled WGS sequence"/>
</dbReference>
<protein>
    <submittedName>
        <fullName evidence="2">(Mediterranean fruit fly) hypothetical protein</fullName>
    </submittedName>
</protein>